<organism evidence="1 2">
    <name type="scientific">Dissostichus mawsoni</name>
    <name type="common">Antarctic cod</name>
    <dbReference type="NCBI Taxonomy" id="36200"/>
    <lineage>
        <taxon>Eukaryota</taxon>
        <taxon>Metazoa</taxon>
        <taxon>Chordata</taxon>
        <taxon>Craniata</taxon>
        <taxon>Vertebrata</taxon>
        <taxon>Euteleostomi</taxon>
        <taxon>Actinopterygii</taxon>
        <taxon>Neopterygii</taxon>
        <taxon>Teleostei</taxon>
        <taxon>Neoteleostei</taxon>
        <taxon>Acanthomorphata</taxon>
        <taxon>Eupercaria</taxon>
        <taxon>Perciformes</taxon>
        <taxon>Notothenioidei</taxon>
        <taxon>Nototheniidae</taxon>
        <taxon>Dissostichus</taxon>
    </lineage>
</organism>
<keyword evidence="2" id="KW-1185">Reference proteome</keyword>
<accession>A0A7J5XU84</accession>
<protein>
    <submittedName>
        <fullName evidence="1">Uncharacterized protein</fullName>
    </submittedName>
</protein>
<dbReference type="EMBL" id="JAAKFY010000020">
    <property type="protein sequence ID" value="KAF3840672.1"/>
    <property type="molecule type" value="Genomic_DNA"/>
</dbReference>
<dbReference type="Proteomes" id="UP000518266">
    <property type="component" value="Unassembled WGS sequence"/>
</dbReference>
<gene>
    <name evidence="1" type="ORF">F7725_006534</name>
</gene>
<sequence length="365" mass="40988">MTGLKWTWSFIFSQTLKDRLPRCLATSVSAPESSCGSDKFLQAARTEAVAAAQRHRISERRLINSRKCCYVIYSPADGVRMSFRGKLTLSLVFSHLCHRMIDQQQECSCVIYSPADGVRMSFRGKCIWYSVQDDDFVQKVTNTLPEAIYQGVPIFSLPLMFDQEGDLFRMRGESLIGSLNRDYFLEAVLQENFLSESVSVSVDVSHVFRVVEGHLPPVIVQLDSDPLEILLHSDSLTSTISVFSTAMLNTRFHILEAADICLLSHTGQIIRQREPAVAVFGSRMTGLKWTWSFIFSQTLKDRLPRCLATSVSAPESSCGSDTEILCDREEMCSWMLFISLLIVFPFCSSSSLRAASLDSSSSFRN</sequence>
<evidence type="ECO:0000313" key="1">
    <source>
        <dbReference type="EMBL" id="KAF3840672.1"/>
    </source>
</evidence>
<evidence type="ECO:0000313" key="2">
    <source>
        <dbReference type="Proteomes" id="UP000518266"/>
    </source>
</evidence>
<dbReference type="AlphaFoldDB" id="A0A7J5XU84"/>
<dbReference type="OrthoDB" id="10656514at2759"/>
<reference evidence="1 2" key="1">
    <citation type="submission" date="2020-03" db="EMBL/GenBank/DDBJ databases">
        <title>Dissostichus mawsoni Genome sequencing and assembly.</title>
        <authorList>
            <person name="Park H."/>
        </authorList>
    </citation>
    <scope>NUCLEOTIDE SEQUENCE [LARGE SCALE GENOMIC DNA]</scope>
    <source>
        <strain evidence="1">DM0001</strain>
        <tissue evidence="1">Muscle</tissue>
    </source>
</reference>
<comment type="caution">
    <text evidence="1">The sequence shown here is derived from an EMBL/GenBank/DDBJ whole genome shotgun (WGS) entry which is preliminary data.</text>
</comment>
<name>A0A7J5XU84_DISMA</name>
<proteinExistence type="predicted"/>